<keyword evidence="1 2" id="KW-0732">Signal</keyword>
<dbReference type="GO" id="GO:0005576">
    <property type="term" value="C:extracellular region"/>
    <property type="evidence" value="ECO:0007669"/>
    <property type="project" value="InterPro"/>
</dbReference>
<reference evidence="4 5" key="1">
    <citation type="submission" date="2017-01" db="EMBL/GenBank/DDBJ databases">
        <title>New insights into the genetic diversity of Chromobacterium isolated from tropical freshwater lake.</title>
        <authorList>
            <person name="Santos A.B."/>
            <person name="Nascimento A.M."/>
            <person name="Da Silva P.C."/>
        </authorList>
    </citation>
    <scope>NUCLEOTIDE SEQUENCE [LARGE SCALE GENOMIC DNA]</scope>
    <source>
        <strain evidence="4 5">56AF</strain>
    </source>
</reference>
<dbReference type="EMBL" id="MTBD01000020">
    <property type="protein sequence ID" value="PRP71015.1"/>
    <property type="molecule type" value="Genomic_DNA"/>
</dbReference>
<dbReference type="Gene3D" id="6.20.40.20">
    <property type="entry name" value="Leukocidin/Hemolysin toxin, pre-stem domain"/>
    <property type="match status" value="1"/>
</dbReference>
<feature type="domain" description="Ricin B lectin" evidence="3">
    <location>
        <begin position="472"/>
        <end position="597"/>
    </location>
</feature>
<name>A0A2S9X5R2_9NEIS</name>
<proteinExistence type="predicted"/>
<dbReference type="AlphaFoldDB" id="A0A2S9X5R2"/>
<evidence type="ECO:0000259" key="3">
    <source>
        <dbReference type="SMART" id="SM00458"/>
    </source>
</evidence>
<dbReference type="Pfam" id="PF00652">
    <property type="entry name" value="Ricin_B_lectin"/>
    <property type="match status" value="1"/>
</dbReference>
<dbReference type="InterPro" id="IPR043080">
    <property type="entry name" value="Hemolysin_N_sf"/>
</dbReference>
<dbReference type="OrthoDB" id="6194540at2"/>
<dbReference type="InterPro" id="IPR044883">
    <property type="entry name" value="Hemolysin_pre-stem_dom_sf"/>
</dbReference>
<dbReference type="InterPro" id="IPR016183">
    <property type="entry name" value="Leukocidin/Hemolysin_toxin"/>
</dbReference>
<dbReference type="Pfam" id="PF07968">
    <property type="entry name" value="Leukocidin"/>
    <property type="match status" value="1"/>
</dbReference>
<dbReference type="Proteomes" id="UP000239469">
    <property type="component" value="Unassembled WGS sequence"/>
</dbReference>
<evidence type="ECO:0000313" key="4">
    <source>
        <dbReference type="EMBL" id="PRP71015.1"/>
    </source>
</evidence>
<dbReference type="Gene3D" id="2.70.240.20">
    <property type="entry name" value="Leukocidin/Hemolysin toxin, cytolysin domain"/>
    <property type="match status" value="1"/>
</dbReference>
<dbReference type="InterPro" id="IPR022220">
    <property type="entry name" value="Hemolysin_N"/>
</dbReference>
<protein>
    <recommendedName>
        <fullName evidence="3">Ricin B lectin domain-containing protein</fullName>
    </recommendedName>
</protein>
<accession>A0A2S9X5R2</accession>
<dbReference type="SUPFAM" id="SSF56959">
    <property type="entry name" value="Leukocidin-like"/>
    <property type="match status" value="1"/>
</dbReference>
<dbReference type="CDD" id="cd23423">
    <property type="entry name" value="beta-trefoil_Ricin_hemolysin"/>
    <property type="match status" value="1"/>
</dbReference>
<comment type="caution">
    <text evidence="4">The sequence shown here is derived from an EMBL/GenBank/DDBJ whole genome shotgun (WGS) entry which is preliminary data.</text>
</comment>
<dbReference type="SUPFAM" id="SSF50370">
    <property type="entry name" value="Ricin B-like lectins"/>
    <property type="match status" value="1"/>
</dbReference>
<gene>
    <name evidence="4" type="ORF">BUE93_08650</name>
</gene>
<evidence type="ECO:0000256" key="2">
    <source>
        <dbReference type="SAM" id="SignalP"/>
    </source>
</evidence>
<dbReference type="Pfam" id="PF12563">
    <property type="entry name" value="Hemolysin_N"/>
    <property type="match status" value="1"/>
</dbReference>
<dbReference type="Gene3D" id="3.30.110.130">
    <property type="entry name" value="Hemolytic toxin, N-terminal domain"/>
    <property type="match status" value="1"/>
</dbReference>
<dbReference type="InterPro" id="IPR036435">
    <property type="entry name" value="Leukocidin/porin_MspA_sf"/>
</dbReference>
<dbReference type="InterPro" id="IPR035992">
    <property type="entry name" value="Ricin_B-like_lectins"/>
</dbReference>
<dbReference type="InterPro" id="IPR000772">
    <property type="entry name" value="Ricin_B_lectin"/>
</dbReference>
<dbReference type="RefSeq" id="WP_106076506.1">
    <property type="nucleotide sequence ID" value="NZ_MTBD01000020.1"/>
</dbReference>
<evidence type="ECO:0000313" key="5">
    <source>
        <dbReference type="Proteomes" id="UP000239469"/>
    </source>
</evidence>
<dbReference type="SMART" id="SM00458">
    <property type="entry name" value="RICIN"/>
    <property type="match status" value="1"/>
</dbReference>
<feature type="chain" id="PRO_5015673137" description="Ricin B lectin domain-containing protein" evidence="2">
    <location>
        <begin position="30"/>
        <end position="597"/>
    </location>
</feature>
<sequence>MNFKIKLITRHCASIFSVFILFSPITANADATIPDGAAAAMLNKYQDGKPLHYQNAVYWIEYGSRVPTLGEIKKEVVGNGGRYLMDFSLIKNAAQQQKAKALLREQIGIALPGTMLAITNFNGKLLFTPLDNSLDPAAVVFQSQSQSQSLKPKLRQAMNSQEEPSHSYTFFIGSSKQFDPSKFCNFLRSPESPSHGYRVMCDGSPFLDVKYQVTYQRSFKYGSTSDRKIVRISVANGNEGAGIKINSALGNGYVETYRRWDGIYHGAFSTNASARNYSVDIETNDNKLQIITLQPRNANPSADISVTNQISVGVSTTTNPYVPITVNATKSQSRSISYKTHEFNYQLTTPNPRKAVFSWNRALNSSPNSLLKFRESGKHQYPVDTSKITPIAYSNFTPYLDVAYEAPHDYLGISRVMITSKANIAPYYHTANNRSVFTHLYDGIDHRDQQRTLENFVNLEVDWNHPAFTGTTPVMLRFGSANNACLDAEGPVTLKMKSCDEKGNAQAFIYDQNKRFESLRFRGRCLIDSNGYLALSQCDNSNIQKWEWVMNPNKLKNSHSNRYIGHNTNGGFGMVENVNVQYPSLLMSTNYSSHGFN</sequence>
<dbReference type="PROSITE" id="PS50231">
    <property type="entry name" value="RICIN_B_LECTIN"/>
    <property type="match status" value="1"/>
</dbReference>
<organism evidence="4 5">
    <name type="scientific">Chromobacterium amazonense</name>
    <dbReference type="NCBI Taxonomy" id="1382803"/>
    <lineage>
        <taxon>Bacteria</taxon>
        <taxon>Pseudomonadati</taxon>
        <taxon>Pseudomonadota</taxon>
        <taxon>Betaproteobacteria</taxon>
        <taxon>Neisseriales</taxon>
        <taxon>Chromobacteriaceae</taxon>
        <taxon>Chromobacterium</taxon>
    </lineage>
</organism>
<feature type="signal peptide" evidence="2">
    <location>
        <begin position="1"/>
        <end position="29"/>
    </location>
</feature>
<evidence type="ECO:0000256" key="1">
    <source>
        <dbReference type="ARBA" id="ARBA00022729"/>
    </source>
</evidence>
<dbReference type="GO" id="GO:0051715">
    <property type="term" value="P:cytolysis in another organism"/>
    <property type="evidence" value="ECO:0007669"/>
    <property type="project" value="InterPro"/>
</dbReference>